<evidence type="ECO:0000313" key="4">
    <source>
        <dbReference type="EMBL" id="MBB6097480.1"/>
    </source>
</evidence>
<evidence type="ECO:0000256" key="2">
    <source>
        <dbReference type="ARBA" id="ARBA00023315"/>
    </source>
</evidence>
<dbReference type="SUPFAM" id="SSF55729">
    <property type="entry name" value="Acyl-CoA N-acyltransferases (Nat)"/>
    <property type="match status" value="2"/>
</dbReference>
<evidence type="ECO:0000256" key="1">
    <source>
        <dbReference type="ARBA" id="ARBA00022679"/>
    </source>
</evidence>
<protein>
    <submittedName>
        <fullName evidence="4">GNAT superfamily N-acetyltransferase</fullName>
    </submittedName>
</protein>
<evidence type="ECO:0000313" key="5">
    <source>
        <dbReference type="Proteomes" id="UP000569951"/>
    </source>
</evidence>
<name>A0A841HZ41_9DEIO</name>
<keyword evidence="5" id="KW-1185">Reference proteome</keyword>
<comment type="caution">
    <text evidence="4">The sequence shown here is derived from an EMBL/GenBank/DDBJ whole genome shotgun (WGS) entry which is preliminary data.</text>
</comment>
<keyword evidence="2" id="KW-0012">Acyltransferase</keyword>
<dbReference type="EMBL" id="JACHHG010000003">
    <property type="protein sequence ID" value="MBB6097480.1"/>
    <property type="molecule type" value="Genomic_DNA"/>
</dbReference>
<keyword evidence="1 4" id="KW-0808">Transferase</keyword>
<dbReference type="InterPro" id="IPR000182">
    <property type="entry name" value="GNAT_dom"/>
</dbReference>
<dbReference type="InterPro" id="IPR050832">
    <property type="entry name" value="Bact_Acetyltransf"/>
</dbReference>
<feature type="domain" description="N-acetyltransferase" evidence="3">
    <location>
        <begin position="165"/>
        <end position="318"/>
    </location>
</feature>
<dbReference type="RefSeq" id="WP_183984971.1">
    <property type="nucleotide sequence ID" value="NZ_JACHHG010000003.1"/>
</dbReference>
<dbReference type="PANTHER" id="PTHR43877:SF6">
    <property type="entry name" value="GCN5-RELATED N-ACETYLTRANSFERASE"/>
    <property type="match status" value="1"/>
</dbReference>
<gene>
    <name evidence="4" type="ORF">HNR42_000897</name>
</gene>
<proteinExistence type="predicted"/>
<dbReference type="InterPro" id="IPR016181">
    <property type="entry name" value="Acyl_CoA_acyltransferase"/>
</dbReference>
<dbReference type="PANTHER" id="PTHR43877">
    <property type="entry name" value="AMINOALKYLPHOSPHONATE N-ACETYLTRANSFERASE-RELATED-RELATED"/>
    <property type="match status" value="1"/>
</dbReference>
<accession>A0A841HZ41</accession>
<dbReference type="CDD" id="cd04301">
    <property type="entry name" value="NAT_SF"/>
    <property type="match status" value="2"/>
</dbReference>
<dbReference type="Gene3D" id="3.40.630.30">
    <property type="match status" value="1"/>
</dbReference>
<dbReference type="PROSITE" id="PS51186">
    <property type="entry name" value="GNAT"/>
    <property type="match status" value="2"/>
</dbReference>
<dbReference type="Proteomes" id="UP000569951">
    <property type="component" value="Unassembled WGS sequence"/>
</dbReference>
<sequence>MIIREFTPSDYEVFAAVTNAVYPDYPESADEMRRDDARRQPHILHGRFLAELDGRVVGTADYDQHAGQYQPQVFALNVAVLPEYRNRGVGSALYDRLMRALAPFDPLKIKGNAREDWTHSVRFLEARGFEEAMRTWESRLDPRTFDGSAFAGHLERLEAQGVRLVSYAELDPATRDRRFYEVFCRVRLDVPRTEPATEMSYEFFLASFPNEPTFVPEACIFAEVNGELAGMSNVWLSDVSDDLFVGLTGVLPEYRRRGLALGMKLRTLEWARAHGAPSLKTWNASNNLPMLAINEQLGFVKQPAWIDFARYPKSQPQAALSGAAEAR</sequence>
<dbReference type="GO" id="GO:0016747">
    <property type="term" value="F:acyltransferase activity, transferring groups other than amino-acyl groups"/>
    <property type="evidence" value="ECO:0007669"/>
    <property type="project" value="InterPro"/>
</dbReference>
<organism evidence="4 5">
    <name type="scientific">Deinobacterium chartae</name>
    <dbReference type="NCBI Taxonomy" id="521158"/>
    <lineage>
        <taxon>Bacteria</taxon>
        <taxon>Thermotogati</taxon>
        <taxon>Deinococcota</taxon>
        <taxon>Deinococci</taxon>
        <taxon>Deinococcales</taxon>
        <taxon>Deinococcaceae</taxon>
        <taxon>Deinobacterium</taxon>
    </lineage>
</organism>
<dbReference type="Pfam" id="PF00583">
    <property type="entry name" value="Acetyltransf_1"/>
    <property type="match status" value="2"/>
</dbReference>
<reference evidence="4 5" key="1">
    <citation type="submission" date="2020-08" db="EMBL/GenBank/DDBJ databases">
        <title>Genomic Encyclopedia of Type Strains, Phase IV (KMG-IV): sequencing the most valuable type-strain genomes for metagenomic binning, comparative biology and taxonomic classification.</title>
        <authorList>
            <person name="Goeker M."/>
        </authorList>
    </citation>
    <scope>NUCLEOTIDE SEQUENCE [LARGE SCALE GENOMIC DNA]</scope>
    <source>
        <strain evidence="4 5">DSM 21458</strain>
    </source>
</reference>
<feature type="domain" description="N-acetyltransferase" evidence="3">
    <location>
        <begin position="1"/>
        <end position="146"/>
    </location>
</feature>
<evidence type="ECO:0000259" key="3">
    <source>
        <dbReference type="PROSITE" id="PS51186"/>
    </source>
</evidence>
<dbReference type="AlphaFoldDB" id="A0A841HZ41"/>